<comment type="caution">
    <text evidence="1">The sequence shown here is derived from an EMBL/GenBank/DDBJ whole genome shotgun (WGS) entry which is preliminary data.</text>
</comment>
<dbReference type="EMBL" id="LPXL01000056">
    <property type="protein sequence ID" value="KZC97200.1"/>
    <property type="molecule type" value="Genomic_DNA"/>
</dbReference>
<accession>A0ABR5XX18</accession>
<protein>
    <recommendedName>
        <fullName evidence="3">Methyltransferase</fullName>
    </recommendedName>
</protein>
<proteinExistence type="predicted"/>
<dbReference type="SUPFAM" id="SSF53335">
    <property type="entry name" value="S-adenosyl-L-methionine-dependent methyltransferases"/>
    <property type="match status" value="1"/>
</dbReference>
<dbReference type="RefSeq" id="WP_063092986.1">
    <property type="nucleotide sequence ID" value="NZ_JAINWB010000003.1"/>
</dbReference>
<evidence type="ECO:0000313" key="1">
    <source>
        <dbReference type="EMBL" id="KZC97200.1"/>
    </source>
</evidence>
<evidence type="ECO:0008006" key="3">
    <source>
        <dbReference type="Google" id="ProtNLM"/>
    </source>
</evidence>
<name>A0ABR5XX18_9PROT</name>
<organism evidence="1 2">
    <name type="scientific">Thalassospira xiamenensis</name>
    <dbReference type="NCBI Taxonomy" id="220697"/>
    <lineage>
        <taxon>Bacteria</taxon>
        <taxon>Pseudomonadati</taxon>
        <taxon>Pseudomonadota</taxon>
        <taxon>Alphaproteobacteria</taxon>
        <taxon>Rhodospirillales</taxon>
        <taxon>Thalassospiraceae</taxon>
        <taxon>Thalassospira</taxon>
    </lineage>
</organism>
<dbReference type="Proteomes" id="UP000076167">
    <property type="component" value="Unassembled WGS sequence"/>
</dbReference>
<dbReference type="Gene3D" id="3.40.50.150">
    <property type="entry name" value="Vaccinia Virus protein VP39"/>
    <property type="match status" value="1"/>
</dbReference>
<keyword evidence="2" id="KW-1185">Reference proteome</keyword>
<gene>
    <name evidence="1" type="ORF">AUP40_04485</name>
</gene>
<reference evidence="1 2" key="1">
    <citation type="submission" date="2015-12" db="EMBL/GenBank/DDBJ databases">
        <title>Genome sequence of Thalassospira xiamenensis MCCC 1A03005.</title>
        <authorList>
            <person name="Lu L."/>
            <person name="Lai Q."/>
            <person name="Shao Z."/>
            <person name="Qian P."/>
        </authorList>
    </citation>
    <scope>NUCLEOTIDE SEQUENCE [LARGE SCALE GENOMIC DNA]</scope>
    <source>
        <strain evidence="1 2">MCCC 1A03005</strain>
    </source>
</reference>
<sequence length="284" mass="31868">MVALGAAMVGGRKKSLTVVGNKLIEPVRDRQENDFYPTPPEVFEALFRRMPHLKGKRIWDPECGDGVPARVMESHGCKVIGTDLIDRGYGTGGVNFLSVMRPRGSIIITNPAYDDDHPAAFIEHAMRMHVAEVWLLLKSTYFHAANRLGLYRRHRPHWKLELTWRPDFLGIGRPTMECAWFGWDRDWTRAETLHDLLAKPSMDNLDLFMPAPGARVVNYRNDNDACGAPSLFDSDDAGDELGLLRCGACGEEFHDKYATGIGTLAPAECPRCGEEKDIMQIDDL</sequence>
<dbReference type="InterPro" id="IPR029063">
    <property type="entry name" value="SAM-dependent_MTases_sf"/>
</dbReference>
<evidence type="ECO:0000313" key="2">
    <source>
        <dbReference type="Proteomes" id="UP000076167"/>
    </source>
</evidence>